<evidence type="ECO:0000313" key="6">
    <source>
        <dbReference type="EMBL" id="KEZ44145.1"/>
    </source>
</evidence>
<dbReference type="OrthoDB" id="189226at2759"/>
<dbReference type="EMBL" id="JOWA01000088">
    <property type="protein sequence ID" value="KEZ44145.1"/>
    <property type="molecule type" value="Genomic_DNA"/>
</dbReference>
<evidence type="ECO:0000256" key="1">
    <source>
        <dbReference type="ARBA" id="ARBA00008655"/>
    </source>
</evidence>
<protein>
    <submittedName>
        <fullName evidence="6">1-acyl-sn-glycerol-3-phosphate acyltransferase</fullName>
    </submittedName>
</protein>
<dbReference type="PANTHER" id="PTHR10983">
    <property type="entry name" value="1-ACYLGLYCEROL-3-PHOSPHATE ACYLTRANSFERASE-RELATED"/>
    <property type="match status" value="1"/>
</dbReference>
<reference evidence="6 7" key="1">
    <citation type="journal article" date="2014" name="Genome Announc.">
        <title>Draft genome sequence of the pathogenic fungus Scedosporium apiospermum.</title>
        <authorList>
            <person name="Vandeputte P."/>
            <person name="Ghamrawi S."/>
            <person name="Rechenmann M."/>
            <person name="Iltis A."/>
            <person name="Giraud S."/>
            <person name="Fleury M."/>
            <person name="Thornton C."/>
            <person name="Delhaes L."/>
            <person name="Meyer W."/>
            <person name="Papon N."/>
            <person name="Bouchara J.P."/>
        </authorList>
    </citation>
    <scope>NUCLEOTIDE SEQUENCE [LARGE SCALE GENOMIC DNA]</scope>
    <source>
        <strain evidence="6 7">IHEM 14462</strain>
    </source>
</reference>
<keyword evidence="4" id="KW-0472">Membrane</keyword>
<dbReference type="Proteomes" id="UP000028545">
    <property type="component" value="Unassembled WGS sequence"/>
</dbReference>
<dbReference type="GeneID" id="27722140"/>
<accession>A0A084G9Y3</accession>
<dbReference type="Pfam" id="PF16076">
    <property type="entry name" value="Acyltransf_C"/>
    <property type="match status" value="1"/>
</dbReference>
<name>A0A084G9Y3_PSEDA</name>
<keyword evidence="3 6" id="KW-0012">Acyltransferase</keyword>
<organism evidence="6 7">
    <name type="scientific">Pseudallescheria apiosperma</name>
    <name type="common">Scedosporium apiospermum</name>
    <dbReference type="NCBI Taxonomy" id="563466"/>
    <lineage>
        <taxon>Eukaryota</taxon>
        <taxon>Fungi</taxon>
        <taxon>Dikarya</taxon>
        <taxon>Ascomycota</taxon>
        <taxon>Pezizomycotina</taxon>
        <taxon>Sordariomycetes</taxon>
        <taxon>Hypocreomycetidae</taxon>
        <taxon>Microascales</taxon>
        <taxon>Microascaceae</taxon>
        <taxon>Scedosporium</taxon>
    </lineage>
</organism>
<dbReference type="OMA" id="VANHVAW"/>
<feature type="domain" description="Phospholipid/glycerol acyltransferase" evidence="5">
    <location>
        <begin position="83"/>
        <end position="205"/>
    </location>
</feature>
<dbReference type="SMART" id="SM00563">
    <property type="entry name" value="PlsC"/>
    <property type="match status" value="1"/>
</dbReference>
<dbReference type="CDD" id="cd07990">
    <property type="entry name" value="LPLAT_LCLAT1-like"/>
    <property type="match status" value="1"/>
</dbReference>
<dbReference type="GO" id="GO:0012505">
    <property type="term" value="C:endomembrane system"/>
    <property type="evidence" value="ECO:0007669"/>
    <property type="project" value="TreeGrafter"/>
</dbReference>
<evidence type="ECO:0000259" key="5">
    <source>
        <dbReference type="SMART" id="SM00563"/>
    </source>
</evidence>
<evidence type="ECO:0000313" key="7">
    <source>
        <dbReference type="Proteomes" id="UP000028545"/>
    </source>
</evidence>
<feature type="transmembrane region" description="Helical" evidence="4">
    <location>
        <begin position="12"/>
        <end position="33"/>
    </location>
</feature>
<evidence type="ECO:0000256" key="2">
    <source>
        <dbReference type="ARBA" id="ARBA00022679"/>
    </source>
</evidence>
<dbReference type="VEuPathDB" id="FungiDB:SAPIO_CDS3068"/>
<keyword evidence="7" id="KW-1185">Reference proteome</keyword>
<dbReference type="AlphaFoldDB" id="A0A084G9Y3"/>
<dbReference type="KEGG" id="sapo:SAPIO_CDS3068"/>
<dbReference type="Pfam" id="PF01553">
    <property type="entry name" value="Acyltransferase"/>
    <property type="match status" value="1"/>
</dbReference>
<gene>
    <name evidence="6" type="ORF">SAPIO_CDS3068</name>
</gene>
<dbReference type="RefSeq" id="XP_016643944.1">
    <property type="nucleotide sequence ID" value="XM_016785938.1"/>
</dbReference>
<dbReference type="InterPro" id="IPR002123">
    <property type="entry name" value="Plipid/glycerol_acylTrfase"/>
</dbReference>
<evidence type="ECO:0000256" key="4">
    <source>
        <dbReference type="SAM" id="Phobius"/>
    </source>
</evidence>
<sequence>MSPSPVTHVRGFTLLVPWVISLFLADTALSLLLPFKPLAPNLTYDFSSSIAWTIWRWIQMTFEVFNGAKITFSGDALPRGESAVVVANHVGWCDFYMIQALAVKAGMLSRARYFAKIQLRYVPFLGWGLWALDMPMVTRNWLKDKRELDRIFTGIVKRRWPTWLISFSEATRFTKEKYEQSKIWCKENNKPQPKHALYPRTKGFITTVQHLRQAPQVKAVYDFTIAYEHNGKFLDAPSMWDTLRLPGLTRTHGYKFHVHARRFPIEDLPTTDEELAKWLEKVWVEKGEFLDKKKAEWEKSRGVKQA</sequence>
<keyword evidence="4" id="KW-0812">Transmembrane</keyword>
<dbReference type="GO" id="GO:0003841">
    <property type="term" value="F:1-acylglycerol-3-phosphate O-acyltransferase activity"/>
    <property type="evidence" value="ECO:0007669"/>
    <property type="project" value="TreeGrafter"/>
</dbReference>
<dbReference type="SUPFAM" id="SSF69593">
    <property type="entry name" value="Glycerol-3-phosphate (1)-acyltransferase"/>
    <property type="match status" value="1"/>
</dbReference>
<evidence type="ECO:0000256" key="3">
    <source>
        <dbReference type="ARBA" id="ARBA00023315"/>
    </source>
</evidence>
<keyword evidence="2 6" id="KW-0808">Transferase</keyword>
<comment type="caution">
    <text evidence="6">The sequence shown here is derived from an EMBL/GenBank/DDBJ whole genome shotgun (WGS) entry which is preliminary data.</text>
</comment>
<dbReference type="InterPro" id="IPR032098">
    <property type="entry name" value="Acyltransf_C"/>
</dbReference>
<keyword evidence="4" id="KW-1133">Transmembrane helix</keyword>
<proteinExistence type="inferred from homology"/>
<dbReference type="HOGENOM" id="CLU_041844_6_0_1"/>
<dbReference type="PANTHER" id="PTHR10983:SF24">
    <property type="entry name" value="1-ACYLGLYCEROL-3-PHOSPHATE O-ACYLTRANSFERASE 3, ISOFORM E-RELATED"/>
    <property type="match status" value="1"/>
</dbReference>
<comment type="similarity">
    <text evidence="1">Belongs to the 1-acyl-sn-glycerol-3-phosphate acyltransferase family.</text>
</comment>